<keyword evidence="5" id="KW-0964">Secreted</keyword>
<dbReference type="Pfam" id="PF01183">
    <property type="entry name" value="Glyco_hydro_25"/>
    <property type="match status" value="1"/>
</dbReference>
<proteinExistence type="inferred from homology"/>
<dbReference type="SUPFAM" id="SSF51445">
    <property type="entry name" value="(Trans)glycosidases"/>
    <property type="match status" value="1"/>
</dbReference>
<dbReference type="PANTHER" id="PTHR34135:SF2">
    <property type="entry name" value="LYSOZYME"/>
    <property type="match status" value="1"/>
</dbReference>
<accession>A0A9W6R0K8</accession>
<evidence type="ECO:0000256" key="4">
    <source>
        <dbReference type="ARBA" id="ARBA00012732"/>
    </source>
</evidence>
<organism evidence="13 14">
    <name type="scientific">Amycolatopsis taiwanensis</name>
    <dbReference type="NCBI Taxonomy" id="342230"/>
    <lineage>
        <taxon>Bacteria</taxon>
        <taxon>Bacillati</taxon>
        <taxon>Actinomycetota</taxon>
        <taxon>Actinomycetes</taxon>
        <taxon>Pseudonocardiales</taxon>
        <taxon>Pseudonocardiaceae</taxon>
        <taxon>Amycolatopsis</taxon>
    </lineage>
</organism>
<dbReference type="GO" id="GO:0042742">
    <property type="term" value="P:defense response to bacterium"/>
    <property type="evidence" value="ECO:0007669"/>
    <property type="project" value="UniProtKB-KW"/>
</dbReference>
<feature type="signal peptide" evidence="12">
    <location>
        <begin position="1"/>
        <end position="25"/>
    </location>
</feature>
<comment type="catalytic activity">
    <reaction evidence="1">
        <text>Hydrolysis of (1-&gt;4)-beta-linkages between N-acetylmuramic acid and N-acetyl-D-glucosamine residues in a peptidoglycan and between N-acetyl-D-glucosamine residues in chitodextrins.</text>
        <dbReference type="EC" id="3.2.1.17"/>
    </reaction>
</comment>
<dbReference type="EC" id="3.2.1.17" evidence="4"/>
<evidence type="ECO:0000313" key="13">
    <source>
        <dbReference type="EMBL" id="GLY67391.1"/>
    </source>
</evidence>
<dbReference type="InterPro" id="IPR017853">
    <property type="entry name" value="GH"/>
</dbReference>
<evidence type="ECO:0000256" key="12">
    <source>
        <dbReference type="SAM" id="SignalP"/>
    </source>
</evidence>
<evidence type="ECO:0000256" key="10">
    <source>
        <dbReference type="ARBA" id="ARBA00023295"/>
    </source>
</evidence>
<dbReference type="GO" id="GO:0003796">
    <property type="term" value="F:lysozyme activity"/>
    <property type="evidence" value="ECO:0007669"/>
    <property type="project" value="UniProtKB-EC"/>
</dbReference>
<dbReference type="GO" id="GO:0016998">
    <property type="term" value="P:cell wall macromolecule catabolic process"/>
    <property type="evidence" value="ECO:0007669"/>
    <property type="project" value="InterPro"/>
</dbReference>
<evidence type="ECO:0000256" key="2">
    <source>
        <dbReference type="ARBA" id="ARBA00004613"/>
    </source>
</evidence>
<dbReference type="GO" id="GO:0009253">
    <property type="term" value="P:peptidoglycan catabolic process"/>
    <property type="evidence" value="ECO:0007669"/>
    <property type="project" value="InterPro"/>
</dbReference>
<reference evidence="13" key="1">
    <citation type="submission" date="2023-03" db="EMBL/GenBank/DDBJ databases">
        <title>Amycolatopsis taiwanensis NBRC 103393.</title>
        <authorList>
            <person name="Ichikawa N."/>
            <person name="Sato H."/>
            <person name="Tonouchi N."/>
        </authorList>
    </citation>
    <scope>NUCLEOTIDE SEQUENCE</scope>
    <source>
        <strain evidence="13">NBRC 103393</strain>
    </source>
</reference>
<evidence type="ECO:0000256" key="6">
    <source>
        <dbReference type="ARBA" id="ARBA00022529"/>
    </source>
</evidence>
<feature type="chain" id="PRO_5040751534" description="lysozyme" evidence="12">
    <location>
        <begin position="26"/>
        <end position="265"/>
    </location>
</feature>
<dbReference type="CDD" id="cd06412">
    <property type="entry name" value="GH25_CH-type"/>
    <property type="match status" value="1"/>
</dbReference>
<comment type="similarity">
    <text evidence="3">Belongs to the glycosyl hydrolase 25 family.</text>
</comment>
<dbReference type="FunFam" id="3.20.20.80:FF:000060">
    <property type="entry name" value="Lysozyme M1"/>
    <property type="match status" value="1"/>
</dbReference>
<keyword evidence="14" id="KW-1185">Reference proteome</keyword>
<keyword evidence="9" id="KW-1015">Disulfide bond</keyword>
<evidence type="ECO:0000256" key="7">
    <source>
        <dbReference type="ARBA" id="ARBA00022638"/>
    </source>
</evidence>
<sequence>MRYWAFGAATALWVSGLLMMSAATAAGEEYRLAGVTFVGSQVAKHERAEAMPSGRQDGLSGHDVSSHQGKVDWAGAWAGGARFAYVKATEGNAYASPWFAQQYDGAYGAGMLRGAYHFARPDVSSGADQANYFVDHGGGWSPDGQTLPGALDIEYNPYGDTCYGLDPVAMSWWLRDFSDTYRDRTGRYPVIYTSTTWWNRCTGANPNFAPNNPLWVARYNTSVGALPAGWTSQWIWQFAAAGALPGNQDTFDGSQDRLRDIALDQ</sequence>
<evidence type="ECO:0000256" key="3">
    <source>
        <dbReference type="ARBA" id="ARBA00010646"/>
    </source>
</evidence>
<dbReference type="GO" id="GO:0031640">
    <property type="term" value="P:killing of cells of another organism"/>
    <property type="evidence" value="ECO:0007669"/>
    <property type="project" value="UniProtKB-KW"/>
</dbReference>
<dbReference type="Gene3D" id="3.20.20.80">
    <property type="entry name" value="Glycosidases"/>
    <property type="match status" value="1"/>
</dbReference>
<keyword evidence="12" id="KW-0732">Signal</keyword>
<dbReference type="PANTHER" id="PTHR34135">
    <property type="entry name" value="LYSOZYME"/>
    <property type="match status" value="1"/>
</dbReference>
<evidence type="ECO:0000256" key="8">
    <source>
        <dbReference type="ARBA" id="ARBA00022801"/>
    </source>
</evidence>
<evidence type="ECO:0000256" key="9">
    <source>
        <dbReference type="ARBA" id="ARBA00023157"/>
    </source>
</evidence>
<keyword evidence="10" id="KW-0326">Glycosidase</keyword>
<evidence type="ECO:0000256" key="1">
    <source>
        <dbReference type="ARBA" id="ARBA00000632"/>
    </source>
</evidence>
<dbReference type="Proteomes" id="UP001165136">
    <property type="component" value="Unassembled WGS sequence"/>
</dbReference>
<dbReference type="InterPro" id="IPR018077">
    <property type="entry name" value="Glyco_hydro_fam25_subgr"/>
</dbReference>
<comment type="function">
    <text evidence="11">This enzyme has both lysozyme (acetylmuramidase) and diacetylmuramidase activities.</text>
</comment>
<evidence type="ECO:0000256" key="5">
    <source>
        <dbReference type="ARBA" id="ARBA00022525"/>
    </source>
</evidence>
<keyword evidence="8" id="KW-0378">Hydrolase</keyword>
<dbReference type="GO" id="GO:0016052">
    <property type="term" value="P:carbohydrate catabolic process"/>
    <property type="evidence" value="ECO:0007669"/>
    <property type="project" value="TreeGrafter"/>
</dbReference>
<protein>
    <recommendedName>
        <fullName evidence="4">lysozyme</fullName>
        <ecNumber evidence="4">3.2.1.17</ecNumber>
    </recommendedName>
</protein>
<dbReference type="AlphaFoldDB" id="A0A9W6R0K8"/>
<dbReference type="PROSITE" id="PS51904">
    <property type="entry name" value="GLYCOSYL_HYDROL_F25_2"/>
    <property type="match status" value="1"/>
</dbReference>
<dbReference type="EMBL" id="BSTI01000008">
    <property type="protein sequence ID" value="GLY67391.1"/>
    <property type="molecule type" value="Genomic_DNA"/>
</dbReference>
<comment type="subcellular location">
    <subcellularLocation>
        <location evidence="2">Secreted</location>
    </subcellularLocation>
</comment>
<comment type="caution">
    <text evidence="13">The sequence shown here is derived from an EMBL/GenBank/DDBJ whole genome shotgun (WGS) entry which is preliminary data.</text>
</comment>
<dbReference type="GO" id="GO:0005576">
    <property type="term" value="C:extracellular region"/>
    <property type="evidence" value="ECO:0007669"/>
    <property type="project" value="UniProtKB-SubCell"/>
</dbReference>
<keyword evidence="6" id="KW-0929">Antimicrobial</keyword>
<gene>
    <name evidence="13" type="ORF">Atai01_40100</name>
</gene>
<evidence type="ECO:0000313" key="14">
    <source>
        <dbReference type="Proteomes" id="UP001165136"/>
    </source>
</evidence>
<dbReference type="InterPro" id="IPR002053">
    <property type="entry name" value="Glyco_hydro_25"/>
</dbReference>
<name>A0A9W6R0K8_9PSEU</name>
<dbReference type="SMART" id="SM00641">
    <property type="entry name" value="Glyco_25"/>
    <property type="match status" value="1"/>
</dbReference>
<evidence type="ECO:0000256" key="11">
    <source>
        <dbReference type="ARBA" id="ARBA00055588"/>
    </source>
</evidence>
<keyword evidence="7" id="KW-0081">Bacteriolytic enzyme</keyword>